<keyword evidence="7" id="KW-0812">Transmembrane</keyword>
<evidence type="ECO:0000256" key="1">
    <source>
        <dbReference type="ARBA" id="ARBA00000885"/>
    </source>
</evidence>
<dbReference type="OrthoDB" id="6057829at2759"/>
<dbReference type="InterPro" id="IPR050409">
    <property type="entry name" value="E3_ubiq-protein_ligase"/>
</dbReference>
<comment type="catalytic activity">
    <reaction evidence="1">
        <text>S-ubiquitinyl-[E2 ubiquitin-conjugating enzyme]-L-cysteine + [acceptor protein]-L-lysine = [E2 ubiquitin-conjugating enzyme]-L-cysteine + N(6)-ubiquitinyl-[acceptor protein]-L-lysine.</text>
        <dbReference type="EC" id="2.3.2.26"/>
    </reaction>
</comment>
<evidence type="ECO:0000313" key="9">
    <source>
        <dbReference type="EnsemblMetazoa" id="CLYHEMP013875.1"/>
    </source>
</evidence>
<evidence type="ECO:0000256" key="3">
    <source>
        <dbReference type="ARBA" id="ARBA00012485"/>
    </source>
</evidence>
<name>A0A7M5WVU0_9CNID</name>
<feature type="transmembrane region" description="Helical" evidence="7">
    <location>
        <begin position="189"/>
        <end position="208"/>
    </location>
</feature>
<dbReference type="GO" id="GO:0000209">
    <property type="term" value="P:protein polyubiquitination"/>
    <property type="evidence" value="ECO:0007669"/>
    <property type="project" value="TreeGrafter"/>
</dbReference>
<dbReference type="Gene3D" id="3.30.2410.10">
    <property type="entry name" value="Hect, E3 ligase catalytic domain"/>
    <property type="match status" value="1"/>
</dbReference>
<keyword evidence="5 6" id="KW-0833">Ubl conjugation pathway</keyword>
<dbReference type="PANTHER" id="PTHR11254">
    <property type="entry name" value="HECT DOMAIN UBIQUITIN-PROTEIN LIGASE"/>
    <property type="match status" value="1"/>
</dbReference>
<feature type="transmembrane region" description="Helical" evidence="7">
    <location>
        <begin position="214"/>
        <end position="232"/>
    </location>
</feature>
<evidence type="ECO:0000259" key="8">
    <source>
        <dbReference type="PROSITE" id="PS50237"/>
    </source>
</evidence>
<dbReference type="Gene3D" id="3.90.1750.10">
    <property type="entry name" value="Hect, E3 ligase catalytic domains"/>
    <property type="match status" value="1"/>
</dbReference>
<keyword evidence="10" id="KW-1185">Reference proteome</keyword>
<dbReference type="InterPro" id="IPR058738">
    <property type="entry name" value="PH-like_AREL1"/>
</dbReference>
<keyword evidence="7" id="KW-0472">Membrane</keyword>
<keyword evidence="7" id="KW-1133">Transmembrane helix</keyword>
<dbReference type="PROSITE" id="PS50237">
    <property type="entry name" value="HECT"/>
    <property type="match status" value="1"/>
</dbReference>
<feature type="transmembrane region" description="Helical" evidence="7">
    <location>
        <begin position="20"/>
        <end position="39"/>
    </location>
</feature>
<dbReference type="GO" id="GO:0061630">
    <property type="term" value="F:ubiquitin protein ligase activity"/>
    <property type="evidence" value="ECO:0007669"/>
    <property type="project" value="UniProtKB-EC"/>
</dbReference>
<evidence type="ECO:0000256" key="5">
    <source>
        <dbReference type="ARBA" id="ARBA00022786"/>
    </source>
</evidence>
<dbReference type="GO" id="GO:0005829">
    <property type="term" value="C:cytosol"/>
    <property type="evidence" value="ECO:0007669"/>
    <property type="project" value="TreeGrafter"/>
</dbReference>
<comment type="pathway">
    <text evidence="2">Protein modification; protein ubiquitination.</text>
</comment>
<feature type="domain" description="HECT" evidence="8">
    <location>
        <begin position="714"/>
        <end position="1050"/>
    </location>
</feature>
<dbReference type="InterPro" id="IPR013761">
    <property type="entry name" value="SAM/pointed_sf"/>
</dbReference>
<protein>
    <recommendedName>
        <fullName evidence="3">HECT-type E3 ubiquitin transferase</fullName>
        <ecNumber evidence="3">2.3.2.26</ecNumber>
    </recommendedName>
</protein>
<dbReference type="InterPro" id="IPR000569">
    <property type="entry name" value="HECT_dom"/>
</dbReference>
<dbReference type="InterPro" id="IPR035983">
    <property type="entry name" value="Hect_E3_ubiquitin_ligase"/>
</dbReference>
<sequence>MDRLQFNREHVAQNRNLAVILRNFCVIVCVAAFTINYHTQKKLFNEEQQVRQWLKQNGLKELTDSFLENDITSLRKVSELSEEMINKLAYGSGAIYEIREAKHQMVESQRYKTWIMNNNLAHFEHEFRQMNIYTLSDVIDNMANLKRIHYMDAYRALFQLEADQNNLGRYEIFYNPYSITLALSWLWSLFKWAALLLLVIVVIFGFISRYFMDVFAQFIIGVFVKVIVAIFTPRNWRRGGGGGVQFAAPTFQLPRPHRPQQPPNPLGNLVRWLFNNSRSAGQRPPNNVQPNTNTSFFDTMLLRGLNASSSTVKWETDSFVAGKEMILNVKFYAQNGTSYLTSKLASLKCEILCNGLMIESAIVHSETNKNEVHVHFTPIVAKETYQISILADGQHVGDSPISKEFSPGPVDPQKSSLVVPSSMLVVEQGKQTKLTFDERDKYGNVVISNDEDLLKYSFVFHEFREGGQQLFPTLTFAPRDNFMMTSTSPNEAWLTLDSSGVYTVDVFYENEALSQGVTLLVLTEQEMNEVNKNITSSLYNLYYEAYTFSSNLTENVSIQDESFPGEYQRFITSIKPEDGTKKKKVYCYISSKFFTVKEFYMKIFEKRKQVVRIKPSVKIVLHCNDPENGVGPGFTVHAPFETPITVYCARRNVLVGTFIKLLLRNVGGSEKFEDKKRHFQSVLESNAPSHSTITLKVKRDQLLKDSMQATKNFNKNDWSKKFLIKFDGEEGLDYGGLSREWFTLVLDQLFNNRGGLFQRFNKENPQALIHPNPQRTENYQKLKLYEFAGQMVGKCLVECACGRSRQQYVKARFTRSFLAQILGLRVSWKHFETDDKPLYIGKIKYILENDPEGLDIFFSEDVYDSEDRLIKTVDLKSNGSQMEVSESNKMEYIQLVAEYRLQESVKQEITGFIKGLHSIIDDGLLSIFDENELELLMCGMDNISVSDMKQHCDAPNNNLMNQFWSILSGFSQEELSRLLQFITGSAQLPPEGFAGLLPKLRITFTYTRDQLPSSHTCSNHLVLSSYNNMDEFRRKLVYAITEGCEGFGMI</sequence>
<dbReference type="GO" id="GO:0043066">
    <property type="term" value="P:negative regulation of apoptotic process"/>
    <property type="evidence" value="ECO:0007669"/>
    <property type="project" value="TreeGrafter"/>
</dbReference>
<organism evidence="9 10">
    <name type="scientific">Clytia hemisphaerica</name>
    <dbReference type="NCBI Taxonomy" id="252671"/>
    <lineage>
        <taxon>Eukaryota</taxon>
        <taxon>Metazoa</taxon>
        <taxon>Cnidaria</taxon>
        <taxon>Hydrozoa</taxon>
        <taxon>Hydroidolina</taxon>
        <taxon>Leptothecata</taxon>
        <taxon>Obeliida</taxon>
        <taxon>Clytiidae</taxon>
        <taxon>Clytia</taxon>
    </lineage>
</organism>
<dbReference type="AlphaFoldDB" id="A0A7M5WVU0"/>
<dbReference type="Gene3D" id="3.30.2160.10">
    <property type="entry name" value="Hect, E3 ligase catalytic domain"/>
    <property type="match status" value="1"/>
</dbReference>
<dbReference type="SMART" id="SM00119">
    <property type="entry name" value="HECTc"/>
    <property type="match status" value="1"/>
</dbReference>
<dbReference type="CDD" id="cd00078">
    <property type="entry name" value="HECTc"/>
    <property type="match status" value="1"/>
</dbReference>
<dbReference type="RefSeq" id="XP_066932430.1">
    <property type="nucleotide sequence ID" value="XM_067076329.1"/>
</dbReference>
<dbReference type="PANTHER" id="PTHR11254:SF340">
    <property type="entry name" value="APOPTOSIS-RESISTANT E3 UBIQUITIN PROTEIN LIGASE 1"/>
    <property type="match status" value="1"/>
</dbReference>
<dbReference type="SUPFAM" id="SSF56204">
    <property type="entry name" value="Hect, E3 ligase catalytic domain"/>
    <property type="match status" value="1"/>
</dbReference>
<evidence type="ECO:0000256" key="7">
    <source>
        <dbReference type="SAM" id="Phobius"/>
    </source>
</evidence>
<dbReference type="SUPFAM" id="SSF47769">
    <property type="entry name" value="SAM/Pointed domain"/>
    <property type="match status" value="1"/>
</dbReference>
<keyword evidence="4" id="KW-0808">Transferase</keyword>
<dbReference type="InterPro" id="IPR001660">
    <property type="entry name" value="SAM"/>
</dbReference>
<evidence type="ECO:0000256" key="2">
    <source>
        <dbReference type="ARBA" id="ARBA00004906"/>
    </source>
</evidence>
<dbReference type="EC" id="2.3.2.26" evidence="3"/>
<dbReference type="Proteomes" id="UP000594262">
    <property type="component" value="Unplaced"/>
</dbReference>
<dbReference type="Pfam" id="PF25916">
    <property type="entry name" value="AREL1_PH-like"/>
    <property type="match status" value="1"/>
</dbReference>
<evidence type="ECO:0000256" key="6">
    <source>
        <dbReference type="PROSITE-ProRule" id="PRU00104"/>
    </source>
</evidence>
<reference evidence="9" key="1">
    <citation type="submission" date="2021-01" db="UniProtKB">
        <authorList>
            <consortium name="EnsemblMetazoa"/>
        </authorList>
    </citation>
    <scope>IDENTIFICATION</scope>
</reference>
<dbReference type="Gene3D" id="1.10.150.50">
    <property type="entry name" value="Transcription Factor, Ets-1"/>
    <property type="match status" value="1"/>
</dbReference>
<dbReference type="EnsemblMetazoa" id="CLYHEMT013875.1">
    <property type="protein sequence ID" value="CLYHEMP013875.1"/>
    <property type="gene ID" value="CLYHEMG013875"/>
</dbReference>
<proteinExistence type="predicted"/>
<dbReference type="Pfam" id="PF00536">
    <property type="entry name" value="SAM_1"/>
    <property type="match status" value="1"/>
</dbReference>
<dbReference type="Pfam" id="PF00632">
    <property type="entry name" value="HECT"/>
    <property type="match status" value="1"/>
</dbReference>
<feature type="active site" description="Glycyl thioester intermediate" evidence="6">
    <location>
        <position position="1017"/>
    </location>
</feature>
<dbReference type="FunFam" id="3.30.2160.10:FF:000008">
    <property type="entry name" value="Apoptosis-resistant E3 ubiquitin protein ligase 1"/>
    <property type="match status" value="1"/>
</dbReference>
<dbReference type="GeneID" id="136820090"/>
<evidence type="ECO:0000313" key="10">
    <source>
        <dbReference type="Proteomes" id="UP000594262"/>
    </source>
</evidence>
<evidence type="ECO:0000256" key="4">
    <source>
        <dbReference type="ARBA" id="ARBA00022679"/>
    </source>
</evidence>
<dbReference type="GO" id="GO:0006511">
    <property type="term" value="P:ubiquitin-dependent protein catabolic process"/>
    <property type="evidence" value="ECO:0007669"/>
    <property type="project" value="TreeGrafter"/>
</dbReference>
<accession>A0A7M5WVU0</accession>